<dbReference type="PANTHER" id="PTHR10302">
    <property type="entry name" value="SINGLE-STRANDED DNA-BINDING PROTEIN"/>
    <property type="match status" value="1"/>
</dbReference>
<dbReference type="EMBL" id="MN882550">
    <property type="protein sequence ID" value="QHJ73596.1"/>
    <property type="molecule type" value="Genomic_DNA"/>
</dbReference>
<feature type="compositionally biased region" description="Acidic residues" evidence="3">
    <location>
        <begin position="126"/>
        <end position="135"/>
    </location>
</feature>
<evidence type="ECO:0000256" key="2">
    <source>
        <dbReference type="PIRNR" id="PIRNR002070"/>
    </source>
</evidence>
<dbReference type="CDD" id="cd04496">
    <property type="entry name" value="SSB_OBF"/>
    <property type="match status" value="1"/>
</dbReference>
<evidence type="ECO:0000313" key="5">
    <source>
        <dbReference type="Proteomes" id="UP000464519"/>
    </source>
</evidence>
<dbReference type="GeneID" id="55626629"/>
<evidence type="ECO:0000256" key="1">
    <source>
        <dbReference type="ARBA" id="ARBA00023125"/>
    </source>
</evidence>
<name>A0A6B9STC1_9CAUD</name>
<dbReference type="GO" id="GO:0006260">
    <property type="term" value="P:DNA replication"/>
    <property type="evidence" value="ECO:0007669"/>
    <property type="project" value="InterPro"/>
</dbReference>
<keyword evidence="1 2" id="KW-0238">DNA-binding</keyword>
<dbReference type="PANTHER" id="PTHR10302:SF27">
    <property type="entry name" value="SINGLE-STRANDED DNA-BINDING PROTEIN"/>
    <property type="match status" value="1"/>
</dbReference>
<organism evidence="4 5">
    <name type="scientific">Butyrivibrio phage Arawn</name>
    <dbReference type="NCBI Taxonomy" id="2724180"/>
    <lineage>
        <taxon>Viruses</taxon>
        <taxon>Duplodnaviria</taxon>
        <taxon>Heunggongvirae</taxon>
        <taxon>Uroviricota</taxon>
        <taxon>Caudoviricetes</taxon>
        <taxon>Arawnvirus</taxon>
        <taxon>Arawnvirus arawn</taxon>
    </lineage>
</organism>
<keyword evidence="5" id="KW-1185">Reference proteome</keyword>
<evidence type="ECO:0000313" key="4">
    <source>
        <dbReference type="EMBL" id="QHJ73596.1"/>
    </source>
</evidence>
<dbReference type="SUPFAM" id="SSF50249">
    <property type="entry name" value="Nucleic acid-binding proteins"/>
    <property type="match status" value="1"/>
</dbReference>
<proteinExistence type="inferred from homology"/>
<sequence length="135" mass="14964">MNIAALVGRLTKEPDVRYTQEGKAVARFTLAVDDYKDTDFISCVAFDKQAEWLEKWASKGTKVELTGKIKTGNYTNKDGAKVYYTEVRANSVGFGESKADAENRGQAQEQQPAQQDNGSGFMDIPDGLDEELPFK</sequence>
<dbReference type="InterPro" id="IPR000424">
    <property type="entry name" value="Primosome_PriB/ssb"/>
</dbReference>
<dbReference type="Gene3D" id="2.40.50.140">
    <property type="entry name" value="Nucleic acid-binding proteins"/>
    <property type="match status" value="1"/>
</dbReference>
<accession>A0A6B9STC1</accession>
<dbReference type="InterPro" id="IPR012340">
    <property type="entry name" value="NA-bd_OB-fold"/>
</dbReference>
<dbReference type="RefSeq" id="YP_009855888.1">
    <property type="nucleotide sequence ID" value="NC_048848.1"/>
</dbReference>
<dbReference type="PROSITE" id="PS50935">
    <property type="entry name" value="SSB"/>
    <property type="match status" value="1"/>
</dbReference>
<evidence type="ECO:0000256" key="3">
    <source>
        <dbReference type="SAM" id="MobiDB-lite"/>
    </source>
</evidence>
<dbReference type="InterPro" id="IPR011344">
    <property type="entry name" value="ssDNA-bd"/>
</dbReference>
<dbReference type="NCBIfam" id="TIGR00621">
    <property type="entry name" value="ssb"/>
    <property type="match status" value="1"/>
</dbReference>
<dbReference type="GO" id="GO:0003697">
    <property type="term" value="F:single-stranded DNA binding"/>
    <property type="evidence" value="ECO:0007669"/>
    <property type="project" value="InterPro"/>
</dbReference>
<feature type="compositionally biased region" description="Low complexity" evidence="3">
    <location>
        <begin position="106"/>
        <end position="115"/>
    </location>
</feature>
<protein>
    <recommendedName>
        <fullName evidence="2">Single-stranded DNA-binding protein</fullName>
    </recommendedName>
</protein>
<dbReference type="GO" id="GO:0009295">
    <property type="term" value="C:nucleoid"/>
    <property type="evidence" value="ECO:0007669"/>
    <property type="project" value="TreeGrafter"/>
</dbReference>
<feature type="region of interest" description="Disordered" evidence="3">
    <location>
        <begin position="95"/>
        <end position="135"/>
    </location>
</feature>
<dbReference type="PIRSF" id="PIRSF002070">
    <property type="entry name" value="SSB"/>
    <property type="match status" value="1"/>
</dbReference>
<reference evidence="4 5" key="1">
    <citation type="submission" date="2019-12" db="EMBL/GenBank/DDBJ databases">
        <title>The Isolation and Genome Sequencing of Six Novel Lytic Bacteriophages from the Rumen Active Against Butyrivibrio fibrisolvens.</title>
        <authorList>
            <person name="Friedersdorff J.C.A."/>
            <person name="Kingston-Smith A.H."/>
            <person name="Pachebat J.A."/>
            <person name="Rooke D."/>
            <person name="Creevey C.J."/>
        </authorList>
    </citation>
    <scope>NUCLEOTIDE SEQUENCE [LARGE SCALE GENOMIC DNA]</scope>
</reference>
<dbReference type="Pfam" id="PF00436">
    <property type="entry name" value="SSB"/>
    <property type="match status" value="1"/>
</dbReference>
<dbReference type="HAMAP" id="MF_00984">
    <property type="entry name" value="SSB"/>
    <property type="match status" value="1"/>
</dbReference>
<dbReference type="Proteomes" id="UP000464519">
    <property type="component" value="Segment"/>
</dbReference>